<dbReference type="KEGG" id="smao:CAG99_24765"/>
<evidence type="ECO:0008006" key="3">
    <source>
        <dbReference type="Google" id="ProtNLM"/>
    </source>
</evidence>
<reference evidence="1 2" key="1">
    <citation type="submission" date="2017-05" db="EMBL/GenBank/DDBJ databases">
        <title>Complete genome sequence of Streptomyces sp. SCSIO 03032 revealed the diverse biosynthetic pathways for its bioactive secondary metabolites.</title>
        <authorList>
            <person name="Ma L."/>
            <person name="Zhu Y."/>
            <person name="Zhang W."/>
            <person name="Zhang G."/>
            <person name="Tian X."/>
            <person name="Zhang S."/>
            <person name="Zhang C."/>
        </authorList>
    </citation>
    <scope>NUCLEOTIDE SEQUENCE [LARGE SCALE GENOMIC DNA]</scope>
    <source>
        <strain evidence="1 2">SCSIO 03032</strain>
    </source>
</reference>
<name>A0A1W7D3G1_9ACTN</name>
<accession>A0A1W7D3G1</accession>
<protein>
    <recommendedName>
        <fullName evidence="3">RimK-like ATP-grasp domain-containing protein</fullName>
    </recommendedName>
</protein>
<dbReference type="EMBL" id="CP021121">
    <property type="protein sequence ID" value="ARQ71611.1"/>
    <property type="molecule type" value="Genomic_DNA"/>
</dbReference>
<proteinExistence type="predicted"/>
<dbReference type="AlphaFoldDB" id="A0A1W7D3G1"/>
<dbReference type="Proteomes" id="UP000194218">
    <property type="component" value="Chromosome"/>
</dbReference>
<sequence length="136" mass="15601">MWTSRVHATDVSDAVSLTAHQFQRWIDKRYELRVTCVGQRPFPAEIHAGSEASRIDFRRDYDSLTYRVCALPAPVESGLRRLMKTLELHYLACDVLVDQDGEWFLVDINPNGQWGFVPELRVPITRALADLLEGNE</sequence>
<keyword evidence="2" id="KW-1185">Reference proteome</keyword>
<dbReference type="Gene3D" id="3.30.470.20">
    <property type="entry name" value="ATP-grasp fold, B domain"/>
    <property type="match status" value="1"/>
</dbReference>
<organism evidence="1 2">
    <name type="scientific">Streptomyces marincola</name>
    <dbReference type="NCBI Taxonomy" id="2878388"/>
    <lineage>
        <taxon>Bacteria</taxon>
        <taxon>Bacillati</taxon>
        <taxon>Actinomycetota</taxon>
        <taxon>Actinomycetes</taxon>
        <taxon>Kitasatosporales</taxon>
        <taxon>Streptomycetaceae</taxon>
        <taxon>Streptomyces</taxon>
    </lineage>
</organism>
<evidence type="ECO:0000313" key="1">
    <source>
        <dbReference type="EMBL" id="ARQ71611.1"/>
    </source>
</evidence>
<evidence type="ECO:0000313" key="2">
    <source>
        <dbReference type="Proteomes" id="UP000194218"/>
    </source>
</evidence>
<dbReference type="SUPFAM" id="SSF56059">
    <property type="entry name" value="Glutathione synthetase ATP-binding domain-like"/>
    <property type="match status" value="1"/>
</dbReference>
<gene>
    <name evidence="1" type="ORF">CAG99_24765</name>
</gene>